<dbReference type="CDD" id="cd02860">
    <property type="entry name" value="E_set_Pullulanase"/>
    <property type="match status" value="1"/>
</dbReference>
<sequence length="604" mass="67530">MITTNSYTGQLGAFLTPHGDTCFRVWSPDAATVDLLIEDRTVSMHPIGDGVWEAKLDGDCHGQRYRYGLSFRGETTESVDPYARTVTANGTHGVVVTQSTPVPRMPAFTAPTDAIIYEAHVRDLSIAPNSGIHNKGRFLGLTERDTHTTAGNPSGLDYILSLGVTHIQLLPIFDFGSVDETGDLSYNAQYNWGYDPMNYNAPEGSYSSNPHDPFARIDELKHTIRTLHDAGLRVIMDVVYNHVYDTTTSPLERTAPGHYFRMTDDGTFHDGTFCGNETASENPMMRKFIIDSVTHWATEYGLDGFRFDLMGIHDVDTMNAIRTALDAIDPSIIILGEGWNLGNHPRHILPANQHNAAHMPRIAHFNDSLRDTLKGSTFRSNSRGLLTGDHNPEHMWTLFNNIKGAQHLPGLNFTSANHTVNYVEAHDNHTLYDRLHHLLPDAPHDELIRRCQLATTIQYLACGITFIHAGQEFARTKNNIENSYNSPDHINAIDYDRAAQHPHSVQLLRNLNNFRKTHTELFPTTYDNINELYEATHVSGDFLTYSVGKQTTVAINFSTHPCSIPTEGRFAVLLDDHVFPTDKQVETNSWTVAPLSVSILQQVS</sequence>
<dbReference type="SUPFAM" id="SSF51445">
    <property type="entry name" value="(Trans)glycosidases"/>
    <property type="match status" value="1"/>
</dbReference>
<dbReference type="Gene3D" id="2.60.40.10">
    <property type="entry name" value="Immunoglobulins"/>
    <property type="match status" value="1"/>
</dbReference>
<dbReference type="EMBL" id="LR738855">
    <property type="protein sequence ID" value="VZH84863.1"/>
    <property type="molecule type" value="Genomic_DNA"/>
</dbReference>
<evidence type="ECO:0000313" key="4">
    <source>
        <dbReference type="Proteomes" id="UP000423525"/>
    </source>
</evidence>
<dbReference type="InterPro" id="IPR004193">
    <property type="entry name" value="Glyco_hydro_13_N"/>
</dbReference>
<dbReference type="RefSeq" id="WP_155872166.1">
    <property type="nucleotide sequence ID" value="NZ_CP168248.1"/>
</dbReference>
<name>A0A6I8MG65_9CORY</name>
<evidence type="ECO:0000259" key="2">
    <source>
        <dbReference type="SMART" id="SM00642"/>
    </source>
</evidence>
<gene>
    <name evidence="3" type="ORF">FRC0190_00858</name>
</gene>
<dbReference type="NCBIfam" id="TIGR02104">
    <property type="entry name" value="pulA_typeI"/>
    <property type="match status" value="1"/>
</dbReference>
<dbReference type="InterPro" id="IPR014756">
    <property type="entry name" value="Ig_E-set"/>
</dbReference>
<dbReference type="CDD" id="cd11341">
    <property type="entry name" value="AmyAc_Pullulanase_LD-like"/>
    <property type="match status" value="1"/>
</dbReference>
<dbReference type="InterPro" id="IPR017853">
    <property type="entry name" value="GH"/>
</dbReference>
<organism evidence="3 4">
    <name type="scientific">Corynebacterium rouxii</name>
    <dbReference type="NCBI Taxonomy" id="2719119"/>
    <lineage>
        <taxon>Bacteria</taxon>
        <taxon>Bacillati</taxon>
        <taxon>Actinomycetota</taxon>
        <taxon>Actinomycetes</taxon>
        <taxon>Mycobacteriales</taxon>
        <taxon>Corynebacteriaceae</taxon>
        <taxon>Corynebacterium</taxon>
    </lineage>
</organism>
<dbReference type="Pfam" id="PF02922">
    <property type="entry name" value="CBM_48"/>
    <property type="match status" value="1"/>
</dbReference>
<evidence type="ECO:0000313" key="3">
    <source>
        <dbReference type="EMBL" id="VZH84863.1"/>
    </source>
</evidence>
<dbReference type="KEGG" id="crf:FRC0190_00858"/>
<dbReference type="PANTHER" id="PTHR43002">
    <property type="entry name" value="GLYCOGEN DEBRANCHING ENZYME"/>
    <property type="match status" value="1"/>
</dbReference>
<dbReference type="AlphaFoldDB" id="A0A6I8MG65"/>
<reference evidence="3 4" key="1">
    <citation type="submission" date="2019-11" db="EMBL/GenBank/DDBJ databases">
        <authorList>
            <person name="Brisse S."/>
        </authorList>
    </citation>
    <scope>NUCLEOTIDE SEQUENCE [LARGE SCALE GENOMIC DNA]</scope>
    <source>
        <strain evidence="3">FRC0190</strain>
    </source>
</reference>
<dbReference type="GO" id="GO:0005975">
    <property type="term" value="P:carbohydrate metabolic process"/>
    <property type="evidence" value="ECO:0007669"/>
    <property type="project" value="InterPro"/>
</dbReference>
<comment type="similarity">
    <text evidence="1">Belongs to the glycosyl hydrolase 13 family.</text>
</comment>
<accession>A0A6I8MG65</accession>
<dbReference type="GO" id="GO:0004553">
    <property type="term" value="F:hydrolase activity, hydrolyzing O-glycosyl compounds"/>
    <property type="evidence" value="ECO:0007669"/>
    <property type="project" value="InterPro"/>
</dbReference>
<dbReference type="InterPro" id="IPR011840">
    <property type="entry name" value="PulA_typeI"/>
</dbReference>
<dbReference type="Pfam" id="PF00128">
    <property type="entry name" value="Alpha-amylase"/>
    <property type="match status" value="1"/>
</dbReference>
<dbReference type="SMART" id="SM00642">
    <property type="entry name" value="Aamy"/>
    <property type="match status" value="1"/>
</dbReference>
<feature type="domain" description="Glycosyl hydrolase family 13 catalytic" evidence="2">
    <location>
        <begin position="145"/>
        <end position="515"/>
    </location>
</feature>
<dbReference type="InterPro" id="IPR013783">
    <property type="entry name" value="Ig-like_fold"/>
</dbReference>
<evidence type="ECO:0000256" key="1">
    <source>
        <dbReference type="ARBA" id="ARBA00008061"/>
    </source>
</evidence>
<dbReference type="SUPFAM" id="SSF81296">
    <property type="entry name" value="E set domains"/>
    <property type="match status" value="1"/>
</dbReference>
<protein>
    <submittedName>
        <fullName evidence="3">Type I pullulanase</fullName>
    </submittedName>
</protein>
<dbReference type="Gene3D" id="3.20.20.80">
    <property type="entry name" value="Glycosidases"/>
    <property type="match status" value="1"/>
</dbReference>
<proteinExistence type="inferred from homology"/>
<dbReference type="InterPro" id="IPR006047">
    <property type="entry name" value="GH13_cat_dom"/>
</dbReference>
<dbReference type="Proteomes" id="UP000423525">
    <property type="component" value="Chromosome"/>
</dbReference>